<evidence type="ECO:0000256" key="6">
    <source>
        <dbReference type="ARBA" id="ARBA00023175"/>
    </source>
</evidence>
<name>A0A4C2E351_9SACH</name>
<dbReference type="SUPFAM" id="SSF52540">
    <property type="entry name" value="P-loop containing nucleoside triphosphate hydrolases"/>
    <property type="match status" value="1"/>
</dbReference>
<keyword evidence="7" id="KW-0206">Cytoskeleton</keyword>
<dbReference type="AlphaFoldDB" id="A0A4C2E351"/>
<feature type="region of interest" description="Disordered" evidence="11">
    <location>
        <begin position="265"/>
        <end position="291"/>
    </location>
</feature>
<dbReference type="InterPro" id="IPR047149">
    <property type="entry name" value="KIF11-like"/>
</dbReference>
<dbReference type="InterPro" id="IPR019821">
    <property type="entry name" value="Kinesin_motor_CS"/>
</dbReference>
<feature type="region of interest" description="Disordered" evidence="11">
    <location>
        <begin position="231"/>
        <end position="252"/>
    </location>
</feature>
<organism evidence="13 14">
    <name type="scientific">Zygosaccharomyces mellis</name>
    <dbReference type="NCBI Taxonomy" id="42258"/>
    <lineage>
        <taxon>Eukaryota</taxon>
        <taxon>Fungi</taxon>
        <taxon>Dikarya</taxon>
        <taxon>Ascomycota</taxon>
        <taxon>Saccharomycotina</taxon>
        <taxon>Saccharomycetes</taxon>
        <taxon>Saccharomycetales</taxon>
        <taxon>Saccharomycetaceae</taxon>
        <taxon>Zygosaccharomyces</taxon>
    </lineage>
</organism>
<dbReference type="EMBL" id="BIMX01000001">
    <property type="protein sequence ID" value="GCE97139.1"/>
    <property type="molecule type" value="Genomic_DNA"/>
</dbReference>
<comment type="similarity">
    <text evidence="8">Belongs to the TRAFAC class myosin-kinesin ATPase superfamily. Kinesin family. KIN-5/BimC subfamily.</text>
</comment>
<feature type="compositionally biased region" description="Basic and acidic residues" evidence="11">
    <location>
        <begin position="1137"/>
        <end position="1153"/>
    </location>
</feature>
<keyword evidence="4 9" id="KW-0547">Nucleotide-binding</keyword>
<protein>
    <submittedName>
        <fullName evidence="13">Kinesin-motor protein</fullName>
    </submittedName>
</protein>
<evidence type="ECO:0000256" key="8">
    <source>
        <dbReference type="ARBA" id="ARBA00034704"/>
    </source>
</evidence>
<keyword evidence="2" id="KW-0963">Cytoplasm</keyword>
<dbReference type="OrthoDB" id="3176171at2759"/>
<keyword evidence="6 9" id="KW-0505">Motor protein</keyword>
<feature type="compositionally biased region" description="Low complexity" evidence="11">
    <location>
        <begin position="272"/>
        <end position="289"/>
    </location>
</feature>
<dbReference type="InterPro" id="IPR036961">
    <property type="entry name" value="Kinesin_motor_dom_sf"/>
</dbReference>
<dbReference type="GO" id="GO:0000073">
    <property type="term" value="P:initial mitotic spindle pole body separation"/>
    <property type="evidence" value="ECO:0007669"/>
    <property type="project" value="TreeGrafter"/>
</dbReference>
<dbReference type="InterPro" id="IPR047241">
    <property type="entry name" value="KIF11-like_kin_motor_dom"/>
</dbReference>
<dbReference type="GO" id="GO:0008574">
    <property type="term" value="F:plus-end-directed microtubule motor activity"/>
    <property type="evidence" value="ECO:0007669"/>
    <property type="project" value="TreeGrafter"/>
</dbReference>
<dbReference type="PRINTS" id="PR00380">
    <property type="entry name" value="KINESINHEAVY"/>
</dbReference>
<dbReference type="InterPro" id="IPR027417">
    <property type="entry name" value="P-loop_NTPase"/>
</dbReference>
<dbReference type="PANTHER" id="PTHR47970:SF19">
    <property type="entry name" value="KINESIN-LIKE PROTEIN KIP1"/>
    <property type="match status" value="1"/>
</dbReference>
<feature type="region of interest" description="Disordered" evidence="11">
    <location>
        <begin position="1120"/>
        <end position="1160"/>
    </location>
</feature>
<feature type="binding site" evidence="9">
    <location>
        <begin position="153"/>
        <end position="160"/>
    </location>
    <ligand>
        <name>ATP</name>
        <dbReference type="ChEBI" id="CHEBI:30616"/>
    </ligand>
</feature>
<dbReference type="GO" id="GO:0005634">
    <property type="term" value="C:nucleus"/>
    <property type="evidence" value="ECO:0007669"/>
    <property type="project" value="TreeGrafter"/>
</dbReference>
<feature type="domain" description="Kinesin motor" evidence="12">
    <location>
        <begin position="65"/>
        <end position="456"/>
    </location>
</feature>
<proteinExistence type="inferred from homology"/>
<evidence type="ECO:0000256" key="5">
    <source>
        <dbReference type="ARBA" id="ARBA00022840"/>
    </source>
</evidence>
<evidence type="ECO:0000256" key="1">
    <source>
        <dbReference type="ARBA" id="ARBA00004245"/>
    </source>
</evidence>
<dbReference type="CDD" id="cd01364">
    <property type="entry name" value="KISc_BimC_Eg5"/>
    <property type="match status" value="1"/>
</dbReference>
<comment type="caution">
    <text evidence="13">The sequence shown here is derived from an EMBL/GenBank/DDBJ whole genome shotgun (WGS) entry which is preliminary data.</text>
</comment>
<reference evidence="13 14" key="1">
    <citation type="submission" date="2019-01" db="EMBL/GenBank/DDBJ databases">
        <title>Draft Genome Sequencing of Zygosaccharomyces mellis Ca-7.</title>
        <authorList>
            <person name="Shiwa Y."/>
            <person name="Kanesaki Y."/>
            <person name="Ishige T."/>
            <person name="Mura K."/>
            <person name="Hori T."/>
            <person name="Tamura T."/>
        </authorList>
    </citation>
    <scope>NUCLEOTIDE SEQUENCE [LARGE SCALE GENOMIC DNA]</scope>
    <source>
        <strain evidence="13 14">Ca-7</strain>
    </source>
</reference>
<dbReference type="Proteomes" id="UP000301737">
    <property type="component" value="Unassembled WGS sequence"/>
</dbReference>
<dbReference type="PROSITE" id="PS00411">
    <property type="entry name" value="KINESIN_MOTOR_1"/>
    <property type="match status" value="1"/>
</dbReference>
<keyword evidence="3" id="KW-0493">Microtubule</keyword>
<feature type="compositionally biased region" description="Low complexity" evidence="11">
    <location>
        <begin position="40"/>
        <end position="54"/>
    </location>
</feature>
<gene>
    <name evidence="13" type="primary">KIP1</name>
    <name evidence="13" type="ORF">ZYGM_003970</name>
</gene>
<dbReference type="GO" id="GO:0072686">
    <property type="term" value="C:mitotic spindle"/>
    <property type="evidence" value="ECO:0007669"/>
    <property type="project" value="TreeGrafter"/>
</dbReference>
<evidence type="ECO:0000256" key="7">
    <source>
        <dbReference type="ARBA" id="ARBA00023212"/>
    </source>
</evidence>
<feature type="coiled-coil region" evidence="10">
    <location>
        <begin position="472"/>
        <end position="532"/>
    </location>
</feature>
<evidence type="ECO:0000256" key="2">
    <source>
        <dbReference type="ARBA" id="ARBA00022490"/>
    </source>
</evidence>
<feature type="region of interest" description="Disordered" evidence="11">
    <location>
        <begin position="36"/>
        <end position="60"/>
    </location>
</feature>
<comment type="subcellular location">
    <subcellularLocation>
        <location evidence="1">Cytoplasm</location>
        <location evidence="1">Cytoskeleton</location>
    </subcellularLocation>
</comment>
<dbReference type="PANTHER" id="PTHR47970">
    <property type="entry name" value="KINESIN-LIKE PROTEIN KIF11"/>
    <property type="match status" value="1"/>
</dbReference>
<keyword evidence="5 9" id="KW-0067">ATP-binding</keyword>
<dbReference type="Gene3D" id="3.40.850.10">
    <property type="entry name" value="Kinesin motor domain"/>
    <property type="match status" value="1"/>
</dbReference>
<keyword evidence="10" id="KW-0175">Coiled coil</keyword>
<evidence type="ECO:0000256" key="10">
    <source>
        <dbReference type="SAM" id="Coils"/>
    </source>
</evidence>
<evidence type="ECO:0000256" key="11">
    <source>
        <dbReference type="SAM" id="MobiDB-lite"/>
    </source>
</evidence>
<dbReference type="InterPro" id="IPR001752">
    <property type="entry name" value="Kinesin_motor_dom"/>
</dbReference>
<evidence type="ECO:0000259" key="12">
    <source>
        <dbReference type="PROSITE" id="PS50067"/>
    </source>
</evidence>
<keyword evidence="14" id="KW-1185">Reference proteome</keyword>
<sequence>MNTKIDGFRVKRVINWQETFKMLTNGFSGAWRDAGNGKVLSRPSSGRLSSPISSEPHQRHQMGSNIKVYVRCRSRNQREIDEKSSVVVSTMGRKGKNVILSNPSSPLSQPKKTYMFDEVFGADSDQESIFTEVAKNYIQEMLEGYNCTVFAYGQTGTGKTYTMSGDMHIWGDLDSQDKILLGEHAGIIPRVLVNLFKQLSKESAEHSVKISFLELYNERLKDLLSENDNDEDNIRIFDNNNSNGHGANGNMSQVKMNKSKIRAPTLSGATVSSSASNSSSSSTSSTSSSITVKGMEERYIKSAYEGLQLLTKGSLKRKVASTKCNDLSSRSHTIFTIVTHVAKTDPVSGEQYVKIGKLNLVDLAGSENINRSGAENMRAQEAGLINKSLLTLGRVINALVEHSPHIPYRGSKLTRLLQDSLGGKTKTCIIATISPARISMDETVSTLEYATRAKSIKNTPQVNQSLSKDSCIMEYIYEIERLRQELKASRQKEGMYITQEQYDLYESNSLLVEEQKVVIQNMGEQIKRFKEKYVEQTELGKEAHRQLQASQKVCDALRIQKTLIRETFEKYHTTCKEHAAKIEEIHSANLSLIESLRLERDEISTSALGNADLVSKILTTIAGRSEQLTGLKIDLEEQISHFEQFSSEMLLDFEKNVLPKINDSRDDLLSIKLTDSFEQVQAMHNSLNLTLRNIHKPWEKETEAIYHTHKDIIENCGAQLYRYIEKLEKSLETVWNQLKGTSLTEMGALRKYGEQYTDAVLALVHGERERLHFLESELSKKSQALKESNEQLEYLQSYFRENFVKERHEILQETFEALKNSEKRHKILDDQMLEKSSMTLARTKEQMHSEYVSDVSGINRQSTNSLTSIDNSLQSFKKEYDLLVQKKSERLGQLLKYRSIKHSFQEFLNKVSRNCNEDSSKRLLKLLMNLNTQISWGAESLSNEVRSIVNETRQKIQRNVERDESQLKTAILNLENLSNYITGACRETIPQHFKEHTNLFFTHCNGVKSVITGLDKTNEYLAEVDKPDIKIDVENKITRELPPLGSPDNYNIYKNNDDFPQDKIWQNEDALAQNVIVSPSTPMPVPDHPLPKVLVPKSINSSAKRSHTLPIENRKNFLVSGAGPNNLKRRFTLEPPSRNDKENIGDDRADKKIRNNRNVT</sequence>
<evidence type="ECO:0000313" key="13">
    <source>
        <dbReference type="EMBL" id="GCE97139.1"/>
    </source>
</evidence>
<evidence type="ECO:0000256" key="3">
    <source>
        <dbReference type="ARBA" id="ARBA00022701"/>
    </source>
</evidence>
<evidence type="ECO:0000256" key="9">
    <source>
        <dbReference type="PROSITE-ProRule" id="PRU00283"/>
    </source>
</evidence>
<dbReference type="PROSITE" id="PS50067">
    <property type="entry name" value="KINESIN_MOTOR_2"/>
    <property type="match status" value="1"/>
</dbReference>
<dbReference type="GO" id="GO:0007018">
    <property type="term" value="P:microtubule-based movement"/>
    <property type="evidence" value="ECO:0007669"/>
    <property type="project" value="InterPro"/>
</dbReference>
<evidence type="ECO:0000313" key="14">
    <source>
        <dbReference type="Proteomes" id="UP000301737"/>
    </source>
</evidence>
<dbReference type="GO" id="GO:0005524">
    <property type="term" value="F:ATP binding"/>
    <property type="evidence" value="ECO:0007669"/>
    <property type="project" value="UniProtKB-UniRule"/>
</dbReference>
<accession>A0A4C2E351</accession>
<dbReference type="Pfam" id="PF00225">
    <property type="entry name" value="Kinesin"/>
    <property type="match status" value="1"/>
</dbReference>
<dbReference type="GO" id="GO:0008017">
    <property type="term" value="F:microtubule binding"/>
    <property type="evidence" value="ECO:0007669"/>
    <property type="project" value="InterPro"/>
</dbReference>
<evidence type="ECO:0000256" key="4">
    <source>
        <dbReference type="ARBA" id="ARBA00022741"/>
    </source>
</evidence>
<dbReference type="SMART" id="SM00129">
    <property type="entry name" value="KISc"/>
    <property type="match status" value="1"/>
</dbReference>
<feature type="compositionally biased region" description="Low complexity" evidence="11">
    <location>
        <begin position="239"/>
        <end position="250"/>
    </location>
</feature>
<dbReference type="GO" id="GO:0005876">
    <property type="term" value="C:spindle microtubule"/>
    <property type="evidence" value="ECO:0007669"/>
    <property type="project" value="TreeGrafter"/>
</dbReference>